<keyword evidence="12" id="KW-0966">Cell projection</keyword>
<keyword evidence="15" id="KW-1185">Reference proteome</keyword>
<dbReference type="HOGENOM" id="CLU_1285376_0_0_1"/>
<evidence type="ECO:0000313" key="14">
    <source>
        <dbReference type="EnsemblProtists" id="EOD12365"/>
    </source>
</evidence>
<dbReference type="InterPro" id="IPR038849">
    <property type="entry name" value="ARL2BP"/>
</dbReference>
<dbReference type="STRING" id="2903.R1DVR6"/>
<comment type="similarity">
    <text evidence="5">Belongs to the ARL2BP family.</text>
</comment>
<dbReference type="Gene3D" id="1.20.1520.10">
    <property type="entry name" value="ADP-ribosylation factor-like 2-binding protein, domain"/>
    <property type="match status" value="1"/>
</dbReference>
<dbReference type="KEGG" id="ehx:EMIHUDRAFT_223732"/>
<dbReference type="Proteomes" id="UP000013827">
    <property type="component" value="Unassembled WGS sequence"/>
</dbReference>
<evidence type="ECO:0000256" key="2">
    <source>
        <dbReference type="ARBA" id="ARBA00004123"/>
    </source>
</evidence>
<organism evidence="14 15">
    <name type="scientific">Emiliania huxleyi (strain CCMP1516)</name>
    <dbReference type="NCBI Taxonomy" id="280463"/>
    <lineage>
        <taxon>Eukaryota</taxon>
        <taxon>Haptista</taxon>
        <taxon>Haptophyta</taxon>
        <taxon>Prymnesiophyceae</taxon>
        <taxon>Isochrysidales</taxon>
        <taxon>Noelaerhabdaceae</taxon>
        <taxon>Emiliania</taxon>
    </lineage>
</organism>
<keyword evidence="9" id="KW-0496">Mitochondrion</keyword>
<evidence type="ECO:0000256" key="3">
    <source>
        <dbReference type="ARBA" id="ARBA00004300"/>
    </source>
</evidence>
<keyword evidence="8" id="KW-0969">Cilium</keyword>
<dbReference type="AlphaFoldDB" id="A0A0D3IM80"/>
<dbReference type="RefSeq" id="XP_005764794.1">
    <property type="nucleotide sequence ID" value="XM_005764737.1"/>
</dbReference>
<reference evidence="15" key="1">
    <citation type="journal article" date="2013" name="Nature">
        <title>Pan genome of the phytoplankton Emiliania underpins its global distribution.</title>
        <authorList>
            <person name="Read B.A."/>
            <person name="Kegel J."/>
            <person name="Klute M.J."/>
            <person name="Kuo A."/>
            <person name="Lefebvre S.C."/>
            <person name="Maumus F."/>
            <person name="Mayer C."/>
            <person name="Miller J."/>
            <person name="Monier A."/>
            <person name="Salamov A."/>
            <person name="Young J."/>
            <person name="Aguilar M."/>
            <person name="Claverie J.M."/>
            <person name="Frickenhaus S."/>
            <person name="Gonzalez K."/>
            <person name="Herman E.K."/>
            <person name="Lin Y.C."/>
            <person name="Napier J."/>
            <person name="Ogata H."/>
            <person name="Sarno A.F."/>
            <person name="Shmutz J."/>
            <person name="Schroeder D."/>
            <person name="de Vargas C."/>
            <person name="Verret F."/>
            <person name="von Dassow P."/>
            <person name="Valentin K."/>
            <person name="Van de Peer Y."/>
            <person name="Wheeler G."/>
            <person name="Dacks J.B."/>
            <person name="Delwiche C.F."/>
            <person name="Dyhrman S.T."/>
            <person name="Glockner G."/>
            <person name="John U."/>
            <person name="Richards T."/>
            <person name="Worden A.Z."/>
            <person name="Zhang X."/>
            <person name="Grigoriev I.V."/>
            <person name="Allen A.E."/>
            <person name="Bidle K."/>
            <person name="Borodovsky M."/>
            <person name="Bowler C."/>
            <person name="Brownlee C."/>
            <person name="Cock J.M."/>
            <person name="Elias M."/>
            <person name="Gladyshev V.N."/>
            <person name="Groth M."/>
            <person name="Guda C."/>
            <person name="Hadaegh A."/>
            <person name="Iglesias-Rodriguez M.D."/>
            <person name="Jenkins J."/>
            <person name="Jones B.M."/>
            <person name="Lawson T."/>
            <person name="Leese F."/>
            <person name="Lindquist E."/>
            <person name="Lobanov A."/>
            <person name="Lomsadze A."/>
            <person name="Malik S.B."/>
            <person name="Marsh M.E."/>
            <person name="Mackinder L."/>
            <person name="Mock T."/>
            <person name="Mueller-Roeber B."/>
            <person name="Pagarete A."/>
            <person name="Parker M."/>
            <person name="Probert I."/>
            <person name="Quesneville H."/>
            <person name="Raines C."/>
            <person name="Rensing S.A."/>
            <person name="Riano-Pachon D.M."/>
            <person name="Richier S."/>
            <person name="Rokitta S."/>
            <person name="Shiraiwa Y."/>
            <person name="Soanes D.M."/>
            <person name="van der Giezen M."/>
            <person name="Wahlund T.M."/>
            <person name="Williams B."/>
            <person name="Wilson W."/>
            <person name="Wolfe G."/>
            <person name="Wurch L.L."/>
        </authorList>
    </citation>
    <scope>NUCLEOTIDE SEQUENCE</scope>
</reference>
<evidence type="ECO:0000256" key="1">
    <source>
        <dbReference type="ARBA" id="ARBA00004120"/>
    </source>
</evidence>
<dbReference type="GeneID" id="17258560"/>
<dbReference type="Pfam" id="PF11527">
    <property type="entry name" value="ARL2_Bind_BART"/>
    <property type="match status" value="1"/>
</dbReference>
<accession>A0A0D3IM80</accession>
<name>A0A0D3IM80_EMIH1</name>
<keyword evidence="7" id="KW-0963">Cytoplasm</keyword>
<dbReference type="InterPro" id="IPR042541">
    <property type="entry name" value="BART_sf"/>
</dbReference>
<feature type="domain" description="BART" evidence="13">
    <location>
        <begin position="68"/>
        <end position="167"/>
    </location>
</feature>
<dbReference type="RefSeq" id="XP_005791661.1">
    <property type="nucleotide sequence ID" value="XM_005791604.1"/>
</dbReference>
<dbReference type="GeneID" id="17284502"/>
<proteinExistence type="inferred from homology"/>
<evidence type="ECO:0000256" key="8">
    <source>
        <dbReference type="ARBA" id="ARBA00023069"/>
    </source>
</evidence>
<dbReference type="GO" id="GO:0005758">
    <property type="term" value="C:mitochondrial intermembrane space"/>
    <property type="evidence" value="ECO:0007669"/>
    <property type="project" value="UniProtKB-SubCell"/>
</dbReference>
<dbReference type="EnsemblProtists" id="EOD39232">
    <property type="protein sequence ID" value="EOD39232"/>
    <property type="gene ID" value="EMIHUDRAFT_223732"/>
</dbReference>
<keyword evidence="11" id="KW-0539">Nucleus</keyword>
<dbReference type="GO" id="GO:0051457">
    <property type="term" value="P:maintenance of protein location in nucleus"/>
    <property type="evidence" value="ECO:0007669"/>
    <property type="project" value="TreeGrafter"/>
</dbReference>
<comment type="subcellular location">
    <subcellularLocation>
        <location evidence="1">Cytoplasm</location>
        <location evidence="1">Cytoskeleton</location>
        <location evidence="1">Cilium basal body</location>
    </subcellularLocation>
    <subcellularLocation>
        <location evidence="3">Cytoplasm</location>
        <location evidence="3">Cytoskeleton</location>
        <location evidence="3">Microtubule organizing center</location>
        <location evidence="3">Centrosome</location>
    </subcellularLocation>
    <subcellularLocation>
        <location evidence="4">Mitochondrion intermembrane space</location>
    </subcellularLocation>
    <subcellularLocation>
        <location evidence="2">Nucleus</location>
    </subcellularLocation>
</comment>
<dbReference type="OMA" id="CILEIIM"/>
<dbReference type="InterPro" id="IPR023379">
    <property type="entry name" value="BART_dom"/>
</dbReference>
<dbReference type="PaxDb" id="2903-EOD12365"/>
<evidence type="ECO:0000256" key="11">
    <source>
        <dbReference type="ARBA" id="ARBA00023242"/>
    </source>
</evidence>
<dbReference type="KEGG" id="ehx:EMIHUDRAFT_213580"/>
<evidence type="ECO:0000256" key="5">
    <source>
        <dbReference type="ARBA" id="ARBA00009880"/>
    </source>
</evidence>
<evidence type="ECO:0000256" key="7">
    <source>
        <dbReference type="ARBA" id="ARBA00022490"/>
    </source>
</evidence>
<dbReference type="EnsemblProtists" id="EOD12365">
    <property type="protein sequence ID" value="EOD12365"/>
    <property type="gene ID" value="EMIHUDRAFT_213580"/>
</dbReference>
<protein>
    <recommendedName>
        <fullName evidence="6">ADP-ribosylation factor-like protein 2-binding protein</fullName>
    </recommendedName>
</protein>
<evidence type="ECO:0000256" key="12">
    <source>
        <dbReference type="ARBA" id="ARBA00023273"/>
    </source>
</evidence>
<dbReference type="PANTHER" id="PTHR15487:SF4">
    <property type="entry name" value="ADP-RIBOSYLATION FACTOR-LIKE PROTEIN 2-BINDING PROTEIN"/>
    <property type="match status" value="1"/>
</dbReference>
<evidence type="ECO:0000259" key="13">
    <source>
        <dbReference type="Pfam" id="PF11527"/>
    </source>
</evidence>
<dbReference type="PANTHER" id="PTHR15487">
    <property type="entry name" value="ADP-RIBOSYLATION FACTOR-LIKE PROTEIN 2-BINDING PROTEIN"/>
    <property type="match status" value="1"/>
</dbReference>
<dbReference type="GO" id="GO:0005813">
    <property type="term" value="C:centrosome"/>
    <property type="evidence" value="ECO:0007669"/>
    <property type="project" value="UniProtKB-SubCell"/>
</dbReference>
<sequence length="215" mass="23100">MAVLPRSTPPSDPLVAGVAFDGLENDLVDGGFVGEGSEEEEEVLTEHAGPGGSSSFEAVLLQLEQAPIRQPRQHEEVGGFLSAHCDEFEEGENKLEYTAIFERYVAVLEAHIEKALAARVVGLDFSAFCAELLERGPSALGEQLNLDVLGSFGFEGFKELMLAEKRGRQCCGGLVGAPLPLHADEQEDGEAIPDLNLHITPVPSLWRHAQQPSGI</sequence>
<evidence type="ECO:0000256" key="6">
    <source>
        <dbReference type="ARBA" id="ARBA00014849"/>
    </source>
</evidence>
<keyword evidence="10" id="KW-0206">Cytoskeleton</keyword>
<reference evidence="14" key="2">
    <citation type="submission" date="2024-10" db="UniProtKB">
        <authorList>
            <consortium name="EnsemblProtists"/>
        </authorList>
    </citation>
    <scope>IDENTIFICATION</scope>
</reference>
<evidence type="ECO:0000256" key="10">
    <source>
        <dbReference type="ARBA" id="ARBA00023212"/>
    </source>
</evidence>
<evidence type="ECO:0000256" key="4">
    <source>
        <dbReference type="ARBA" id="ARBA00004569"/>
    </source>
</evidence>
<evidence type="ECO:0000256" key="9">
    <source>
        <dbReference type="ARBA" id="ARBA00023128"/>
    </source>
</evidence>
<dbReference type="GO" id="GO:0005634">
    <property type="term" value="C:nucleus"/>
    <property type="evidence" value="ECO:0007669"/>
    <property type="project" value="UniProtKB-SubCell"/>
</dbReference>
<evidence type="ECO:0000313" key="15">
    <source>
        <dbReference type="Proteomes" id="UP000013827"/>
    </source>
</evidence>